<comment type="caution">
    <text evidence="2">The sequence shown here is derived from an EMBL/GenBank/DDBJ whole genome shotgun (WGS) entry which is preliminary data.</text>
</comment>
<dbReference type="AlphaFoldDB" id="A0A1T1HBR0"/>
<dbReference type="InterPro" id="IPR023214">
    <property type="entry name" value="HAD_sf"/>
</dbReference>
<dbReference type="PRINTS" id="PR00413">
    <property type="entry name" value="HADHALOGNASE"/>
</dbReference>
<organism evidence="2 3">
    <name type="scientific">Oceanospirillum linum</name>
    <dbReference type="NCBI Taxonomy" id="966"/>
    <lineage>
        <taxon>Bacteria</taxon>
        <taxon>Pseudomonadati</taxon>
        <taxon>Pseudomonadota</taxon>
        <taxon>Gammaproteobacteria</taxon>
        <taxon>Oceanospirillales</taxon>
        <taxon>Oceanospirillaceae</taxon>
        <taxon>Oceanospirillum</taxon>
    </lineage>
</organism>
<dbReference type="SFLD" id="SFLDS00003">
    <property type="entry name" value="Haloacid_Dehalogenase"/>
    <property type="match status" value="1"/>
</dbReference>
<dbReference type="InterPro" id="IPR006439">
    <property type="entry name" value="HAD-SF_hydro_IA"/>
</dbReference>
<dbReference type="RefSeq" id="WP_078319639.1">
    <property type="nucleotide sequence ID" value="NZ_FXTS01000003.1"/>
</dbReference>
<dbReference type="STRING" id="966.BTA35_0209890"/>
<evidence type="ECO:0000256" key="1">
    <source>
        <dbReference type="ARBA" id="ARBA00022801"/>
    </source>
</evidence>
<name>A0A1T1HBR0_OCELI</name>
<dbReference type="SFLD" id="SFLDG01129">
    <property type="entry name" value="C1.5:_HAD__Beta-PGM__Phosphata"/>
    <property type="match status" value="1"/>
</dbReference>
<dbReference type="PANTHER" id="PTHR43316">
    <property type="entry name" value="HYDROLASE, HALOACID DELAHOGENASE-RELATED"/>
    <property type="match status" value="1"/>
</dbReference>
<proteinExistence type="predicted"/>
<accession>A0A1T1HBR0</accession>
<dbReference type="Pfam" id="PF00702">
    <property type="entry name" value="Hydrolase"/>
    <property type="match status" value="1"/>
</dbReference>
<dbReference type="EMBL" id="MTSD02000003">
    <property type="protein sequence ID" value="OOV87279.1"/>
    <property type="molecule type" value="Genomic_DNA"/>
</dbReference>
<dbReference type="Gene3D" id="3.40.50.1000">
    <property type="entry name" value="HAD superfamily/HAD-like"/>
    <property type="match status" value="1"/>
</dbReference>
<evidence type="ECO:0000313" key="2">
    <source>
        <dbReference type="EMBL" id="OOV87279.1"/>
    </source>
</evidence>
<keyword evidence="3" id="KW-1185">Reference proteome</keyword>
<dbReference type="NCBIfam" id="TIGR01509">
    <property type="entry name" value="HAD-SF-IA-v3"/>
    <property type="match status" value="1"/>
</dbReference>
<dbReference type="InterPro" id="IPR051540">
    <property type="entry name" value="S-2-haloacid_dehalogenase"/>
</dbReference>
<dbReference type="InterPro" id="IPR036412">
    <property type="entry name" value="HAD-like_sf"/>
</dbReference>
<keyword evidence="1" id="KW-0378">Hydrolase</keyword>
<protein>
    <recommendedName>
        <fullName evidence="4">Haloacid dehalogenase</fullName>
    </recommendedName>
</protein>
<dbReference type="GO" id="GO:0016787">
    <property type="term" value="F:hydrolase activity"/>
    <property type="evidence" value="ECO:0007669"/>
    <property type="project" value="UniProtKB-KW"/>
</dbReference>
<dbReference type="Gene3D" id="1.20.120.1600">
    <property type="match status" value="1"/>
</dbReference>
<evidence type="ECO:0000313" key="3">
    <source>
        <dbReference type="Proteomes" id="UP000190064"/>
    </source>
</evidence>
<reference evidence="2" key="1">
    <citation type="submission" date="2017-02" db="EMBL/GenBank/DDBJ databases">
        <title>Draft Genome Sequence of the Salt Water Bacterium Oceanospirillum linum ATCC 11336.</title>
        <authorList>
            <person name="Trachtenberg A.M."/>
            <person name="Carney J.G."/>
            <person name="Linnane J.D."/>
            <person name="Rheaume B.A."/>
            <person name="Pitts N.L."/>
            <person name="Mykles D.L."/>
            <person name="Maclea K.S."/>
        </authorList>
    </citation>
    <scope>NUCLEOTIDE SEQUENCE [LARGE SCALE GENOMIC DNA]</scope>
    <source>
        <strain evidence="2">ATCC 11336</strain>
    </source>
</reference>
<dbReference type="SUPFAM" id="SSF56784">
    <property type="entry name" value="HAD-like"/>
    <property type="match status" value="1"/>
</dbReference>
<evidence type="ECO:0008006" key="4">
    <source>
        <dbReference type="Google" id="ProtNLM"/>
    </source>
</evidence>
<sequence length="232" mass="26642">MSIKAVVFDLDDTLWDVSPVIIRAEKAHYQWLNQHAPKLTARFTERELRGYRMSLAHRHPELTHFVTRSRMRAMDECLRLSGYEAEEAAELTEQAFAVFWRFRNRVEPFPYAFEALEGLKRNYIIGALSNGNADVFQTPLAEWFDFAFSAEGLSVAKPDAGAFQAVLDHLKCTPQEILFVGDNPEHDIEGAYRMGMRTLWVQVKSSEKAPAFYDARINCLSQLHQAVTQLDR</sequence>
<gene>
    <name evidence="2" type="ORF">BTA35_0209890</name>
</gene>
<dbReference type="NCBIfam" id="TIGR01549">
    <property type="entry name" value="HAD-SF-IA-v1"/>
    <property type="match status" value="1"/>
</dbReference>
<dbReference type="Proteomes" id="UP000190064">
    <property type="component" value="Unassembled WGS sequence"/>
</dbReference>